<protein>
    <submittedName>
        <fullName evidence="2">Uncharacterized protein</fullName>
    </submittedName>
</protein>
<dbReference type="RefSeq" id="XP_004261569.1">
    <property type="nucleotide sequence ID" value="XM_004261521.1"/>
</dbReference>
<reference evidence="2 3" key="1">
    <citation type="submission" date="2012-10" db="EMBL/GenBank/DDBJ databases">
        <authorList>
            <person name="Zafar N."/>
            <person name="Inman J."/>
            <person name="Hall N."/>
            <person name="Lorenzi H."/>
            <person name="Caler E."/>
        </authorList>
    </citation>
    <scope>NUCLEOTIDE SEQUENCE [LARGE SCALE GENOMIC DNA]</scope>
    <source>
        <strain evidence="2 3">IP1</strain>
    </source>
</reference>
<evidence type="ECO:0000313" key="3">
    <source>
        <dbReference type="Proteomes" id="UP000014680"/>
    </source>
</evidence>
<dbReference type="EMBL" id="KB206169">
    <property type="protein sequence ID" value="ELP94798.1"/>
    <property type="molecule type" value="Genomic_DNA"/>
</dbReference>
<keyword evidence="1" id="KW-0732">Signal</keyword>
<gene>
    <name evidence="2" type="ORF">EIN_246920</name>
</gene>
<name>A0A0A1UE82_ENTIV</name>
<dbReference type="AlphaFoldDB" id="A0A0A1UE82"/>
<keyword evidence="3" id="KW-1185">Reference proteome</keyword>
<dbReference type="KEGG" id="eiv:EIN_246920"/>
<dbReference type="VEuPathDB" id="AmoebaDB:EIN_246920"/>
<evidence type="ECO:0000313" key="2">
    <source>
        <dbReference type="EMBL" id="ELP94798.1"/>
    </source>
</evidence>
<evidence type="ECO:0000256" key="1">
    <source>
        <dbReference type="SAM" id="SignalP"/>
    </source>
</evidence>
<sequence>MFALLSLALTVFAADPVPGYTPSADKATYTPAADTTGVDGAIVKINGKYTIDNPILGDFFVDPVYGPLVVKMSAVLDPAVKNTYSTMMIQPTNYNEGFSHEDCDLTVEIPDTEKQVSVTYVNGGKDGSKSLTSPITIKNVKRTTVPTLPCYIGLHKYSVGTFNVKYNLEFNGNAATDNTEDALKNFQRLIIGYDASADTQTITINSINFQTKVNFADWTLLNAEIRTSITTHVTVLIADALKAETAPYMLKIEDTKLFIKSGTPVTPTPEPEPDNAFGYTILALIAFFLALF</sequence>
<proteinExistence type="predicted"/>
<accession>A0A0A1UE82</accession>
<feature type="signal peptide" evidence="1">
    <location>
        <begin position="1"/>
        <end position="19"/>
    </location>
</feature>
<dbReference type="Proteomes" id="UP000014680">
    <property type="component" value="Unassembled WGS sequence"/>
</dbReference>
<organism evidence="2 3">
    <name type="scientific">Entamoeba invadens IP1</name>
    <dbReference type="NCBI Taxonomy" id="370355"/>
    <lineage>
        <taxon>Eukaryota</taxon>
        <taxon>Amoebozoa</taxon>
        <taxon>Evosea</taxon>
        <taxon>Archamoebae</taxon>
        <taxon>Mastigamoebida</taxon>
        <taxon>Entamoebidae</taxon>
        <taxon>Entamoeba</taxon>
    </lineage>
</organism>
<feature type="chain" id="PRO_5001980491" evidence="1">
    <location>
        <begin position="20"/>
        <end position="292"/>
    </location>
</feature>
<dbReference type="GeneID" id="14894015"/>